<dbReference type="AlphaFoldDB" id="A0A2J6RUY4"/>
<dbReference type="Proteomes" id="UP000235786">
    <property type="component" value="Unassembled WGS sequence"/>
</dbReference>
<dbReference type="EMBL" id="KZ613943">
    <property type="protein sequence ID" value="PMD42328.1"/>
    <property type="molecule type" value="Genomic_DNA"/>
</dbReference>
<dbReference type="OrthoDB" id="3460052at2759"/>
<organism evidence="1 2">
    <name type="scientific">Hyaloscypha variabilis (strain UAMH 11265 / GT02V1 / F)</name>
    <name type="common">Meliniomyces variabilis</name>
    <dbReference type="NCBI Taxonomy" id="1149755"/>
    <lineage>
        <taxon>Eukaryota</taxon>
        <taxon>Fungi</taxon>
        <taxon>Dikarya</taxon>
        <taxon>Ascomycota</taxon>
        <taxon>Pezizomycotina</taxon>
        <taxon>Leotiomycetes</taxon>
        <taxon>Helotiales</taxon>
        <taxon>Hyaloscyphaceae</taxon>
        <taxon>Hyaloscypha</taxon>
        <taxon>Hyaloscypha variabilis</taxon>
    </lineage>
</organism>
<evidence type="ECO:0000313" key="2">
    <source>
        <dbReference type="Proteomes" id="UP000235786"/>
    </source>
</evidence>
<keyword evidence="2" id="KW-1185">Reference proteome</keyword>
<protein>
    <submittedName>
        <fullName evidence="1">Uncharacterized protein</fullName>
    </submittedName>
</protein>
<gene>
    <name evidence="1" type="ORF">L207DRAFT_527248</name>
</gene>
<name>A0A2J6RUY4_HYAVF</name>
<evidence type="ECO:0000313" key="1">
    <source>
        <dbReference type="EMBL" id="PMD42328.1"/>
    </source>
</evidence>
<proteinExistence type="predicted"/>
<accession>A0A2J6RUY4</accession>
<sequence>MSIRKAKFSLDQIAEHKDEDFLSKRWEDFDHSQKMGLGVWGTAWTVRDRSSSLEYVLQSCHQSEWSLPRWKLLELAKRRVDLFVAPKFMFFRNDTVYHDWYKRDSGSRYYQAGAFGRKLRPRDWETEHPSTCELIGHLVYHMLTRFPRIIEEHEVEPSDQLIMIRTASVTIPISPEHQLTSSFFDFLQGCMDDVSSMGDIANVSTENAPKADSDGNGSRALVW</sequence>
<reference evidence="1 2" key="1">
    <citation type="submission" date="2016-04" db="EMBL/GenBank/DDBJ databases">
        <title>A degradative enzymes factory behind the ericoid mycorrhizal symbiosis.</title>
        <authorList>
            <consortium name="DOE Joint Genome Institute"/>
            <person name="Martino E."/>
            <person name="Morin E."/>
            <person name="Grelet G."/>
            <person name="Kuo A."/>
            <person name="Kohler A."/>
            <person name="Daghino S."/>
            <person name="Barry K."/>
            <person name="Choi C."/>
            <person name="Cichocki N."/>
            <person name="Clum A."/>
            <person name="Copeland A."/>
            <person name="Hainaut M."/>
            <person name="Haridas S."/>
            <person name="Labutti K."/>
            <person name="Lindquist E."/>
            <person name="Lipzen A."/>
            <person name="Khouja H.-R."/>
            <person name="Murat C."/>
            <person name="Ohm R."/>
            <person name="Olson A."/>
            <person name="Spatafora J."/>
            <person name="Veneault-Fourrey C."/>
            <person name="Henrissat B."/>
            <person name="Grigoriev I."/>
            <person name="Martin F."/>
            <person name="Perotto S."/>
        </authorList>
    </citation>
    <scope>NUCLEOTIDE SEQUENCE [LARGE SCALE GENOMIC DNA]</scope>
    <source>
        <strain evidence="1 2">F</strain>
    </source>
</reference>